<organism evidence="1 2">
    <name type="scientific">Arcobacter cloacae</name>
    <dbReference type="NCBI Taxonomy" id="1054034"/>
    <lineage>
        <taxon>Bacteria</taxon>
        <taxon>Pseudomonadati</taxon>
        <taxon>Campylobacterota</taxon>
        <taxon>Epsilonproteobacteria</taxon>
        <taxon>Campylobacterales</taxon>
        <taxon>Arcobacteraceae</taxon>
        <taxon>Arcobacter</taxon>
    </lineage>
</organism>
<evidence type="ECO:0000313" key="1">
    <source>
        <dbReference type="EMBL" id="RXI37897.1"/>
    </source>
</evidence>
<name>A0A6M8NPN1_9BACT</name>
<dbReference type="AlphaFoldDB" id="A0A6M8NPN1"/>
<dbReference type="EMBL" id="NXII01000023">
    <property type="protein sequence ID" value="RXI37897.1"/>
    <property type="molecule type" value="Genomic_DNA"/>
</dbReference>
<dbReference type="GO" id="GO:0016758">
    <property type="term" value="F:hexosyltransferase activity"/>
    <property type="evidence" value="ECO:0007669"/>
    <property type="project" value="UniProtKB-ARBA"/>
</dbReference>
<dbReference type="PANTHER" id="PTHR22916">
    <property type="entry name" value="GLYCOSYLTRANSFERASE"/>
    <property type="match status" value="1"/>
</dbReference>
<dbReference type="Gene3D" id="3.90.550.10">
    <property type="entry name" value="Spore Coat Polysaccharide Biosynthesis Protein SpsA, Chain A"/>
    <property type="match status" value="1"/>
</dbReference>
<dbReference type="RefSeq" id="WP_129014422.1">
    <property type="nucleotide sequence ID" value="NZ_CBCSEI010000022.1"/>
</dbReference>
<dbReference type="InterPro" id="IPR029044">
    <property type="entry name" value="Nucleotide-diphossugar_trans"/>
</dbReference>
<comment type="caution">
    <text evidence="1">The sequence shown here is derived from an EMBL/GenBank/DDBJ whole genome shotgun (WGS) entry which is preliminary data.</text>
</comment>
<dbReference type="InterPro" id="IPR001173">
    <property type="entry name" value="Glyco_trans_2-like"/>
</dbReference>
<dbReference type="SUPFAM" id="SSF53448">
    <property type="entry name" value="Nucleotide-diphospho-sugar transferases"/>
    <property type="match status" value="1"/>
</dbReference>
<proteinExistence type="predicted"/>
<dbReference type="Proteomes" id="UP000290378">
    <property type="component" value="Unassembled WGS sequence"/>
</dbReference>
<dbReference type="PANTHER" id="PTHR22916:SF3">
    <property type="entry name" value="UDP-GLCNAC:BETAGAL BETA-1,3-N-ACETYLGLUCOSAMINYLTRANSFERASE-LIKE PROTEIN 1"/>
    <property type="match status" value="1"/>
</dbReference>
<dbReference type="Pfam" id="PF00535">
    <property type="entry name" value="Glycos_transf_2"/>
    <property type="match status" value="1"/>
</dbReference>
<reference evidence="1 2" key="1">
    <citation type="submission" date="2017-09" db="EMBL/GenBank/DDBJ databases">
        <title>Genomics of the genus Arcobacter.</title>
        <authorList>
            <person name="Perez-Cataluna A."/>
            <person name="Figueras M.J."/>
            <person name="Salas-Masso N."/>
        </authorList>
    </citation>
    <scope>NUCLEOTIDE SEQUENCE [LARGE SCALE GENOMIC DNA]</scope>
    <source>
        <strain evidence="1 2">CECT 7834</strain>
    </source>
</reference>
<evidence type="ECO:0000313" key="2">
    <source>
        <dbReference type="Proteomes" id="UP000290378"/>
    </source>
</evidence>
<accession>A0A6M8NPN1</accession>
<keyword evidence="2" id="KW-1185">Reference proteome</keyword>
<sequence>MKKNSLVSIAMCTYNGSRFIKEQLDSILDQTYDNLEIVIVDDNSKDNTVEIINEYIQKDKRIKLFENTYNLGFVKNFEKAISLCVGDYIALADQDDIWKTNKLEIFLNEIKTNILIYSDSIVIDENSNISNKEFIRSNANLVKGKCNKSFIFSNCVSGNTLMFKKEIIPYIIPIPLSVSFHDIWIAFVASTIGTITYTEESYTYYRRYNEQVTKHVEKNYTSLFDKFRKKEHYWLNFAQNIVNYCLAFKSVKNLDKETIDILNTLIEHYSNYQKGFFSYKIYKCLKKYKDELFKIKKIKARNRYLFRFSSRNNLLKILFYSI</sequence>
<gene>
    <name evidence="1" type="ORF">CP963_12075</name>
</gene>
<protein>
    <submittedName>
        <fullName evidence="1">Alpha-L-Rha alpha-1,3-L-rhamnosyltransferase</fullName>
    </submittedName>
</protein>